<reference evidence="1" key="1">
    <citation type="journal article" date="2014" name="Front. Microbiol.">
        <title>High frequency of phylogenetically diverse reductive dehalogenase-homologous genes in deep subseafloor sedimentary metagenomes.</title>
        <authorList>
            <person name="Kawai M."/>
            <person name="Futagami T."/>
            <person name="Toyoda A."/>
            <person name="Takaki Y."/>
            <person name="Nishi S."/>
            <person name="Hori S."/>
            <person name="Arai W."/>
            <person name="Tsubouchi T."/>
            <person name="Morono Y."/>
            <person name="Uchiyama I."/>
            <person name="Ito T."/>
            <person name="Fujiyama A."/>
            <person name="Inagaki F."/>
            <person name="Takami H."/>
        </authorList>
    </citation>
    <scope>NUCLEOTIDE SEQUENCE</scope>
    <source>
        <strain evidence="1">Expedition CK06-06</strain>
    </source>
</reference>
<dbReference type="Gene3D" id="3.40.1080.10">
    <property type="entry name" value="Glutaconate Coenzyme A-transferase"/>
    <property type="match status" value="1"/>
</dbReference>
<evidence type="ECO:0000313" key="1">
    <source>
        <dbReference type="EMBL" id="GAJ04158.1"/>
    </source>
</evidence>
<comment type="caution">
    <text evidence="1">The sequence shown here is derived from an EMBL/GenBank/DDBJ whole genome shotgun (WGS) entry which is preliminary data.</text>
</comment>
<dbReference type="InterPro" id="IPR037171">
    <property type="entry name" value="NagB/RpiA_transferase-like"/>
</dbReference>
<accession>X1TFR9</accession>
<dbReference type="InterPro" id="IPR004165">
    <property type="entry name" value="CoA_trans_fam_I"/>
</dbReference>
<proteinExistence type="predicted"/>
<dbReference type="GO" id="GO:0008410">
    <property type="term" value="F:CoA-transferase activity"/>
    <property type="evidence" value="ECO:0007669"/>
    <property type="project" value="InterPro"/>
</dbReference>
<dbReference type="SUPFAM" id="SSF100950">
    <property type="entry name" value="NagB/RpiA/CoA transferase-like"/>
    <property type="match status" value="1"/>
</dbReference>
<organism evidence="1">
    <name type="scientific">marine sediment metagenome</name>
    <dbReference type="NCBI Taxonomy" id="412755"/>
    <lineage>
        <taxon>unclassified sequences</taxon>
        <taxon>metagenomes</taxon>
        <taxon>ecological metagenomes</taxon>
    </lineage>
</organism>
<protein>
    <recommendedName>
        <fullName evidence="2">CoA transferase subunit A</fullName>
    </recommendedName>
</protein>
<feature type="non-terminal residue" evidence="1">
    <location>
        <position position="109"/>
    </location>
</feature>
<dbReference type="EMBL" id="BARW01031578">
    <property type="protein sequence ID" value="GAJ04158.1"/>
    <property type="molecule type" value="Genomic_DNA"/>
</dbReference>
<dbReference type="AlphaFoldDB" id="X1TFR9"/>
<dbReference type="Pfam" id="PF01144">
    <property type="entry name" value="CoA_trans"/>
    <property type="match status" value="1"/>
</dbReference>
<evidence type="ECO:0008006" key="2">
    <source>
        <dbReference type="Google" id="ProtNLM"/>
    </source>
</evidence>
<sequence>MARILTLQEAVTTFIKDGCHIAIGGFTVSRNPMAIAYEIIRQGKKNLHLYVHSHGQSTDMLIGAGCVKRVEIAYGGMGEVCPYHGEIQESGTKWRDRMGRLHKLPDDAK</sequence>
<gene>
    <name evidence="1" type="ORF">S12H4_50192</name>
</gene>
<name>X1TFR9_9ZZZZ</name>